<evidence type="ECO:0000259" key="2">
    <source>
        <dbReference type="Pfam" id="PF17990"/>
    </source>
</evidence>
<proteinExistence type="predicted"/>
<evidence type="ECO:0000256" key="1">
    <source>
        <dbReference type="SAM" id="MobiDB-lite"/>
    </source>
</evidence>
<accession>A0A2X0QU22</accession>
<dbReference type="InterPro" id="IPR033798">
    <property type="entry name" value="LodA-like"/>
</dbReference>
<dbReference type="CDD" id="cd14730">
    <property type="entry name" value="LodA_like"/>
    <property type="match status" value="1"/>
</dbReference>
<protein>
    <submittedName>
        <fullName evidence="4">Lysine-epsilon oxidase antimicrobial protein LodA</fullName>
        <ecNumber evidence="4">1.4.3.20</ecNumber>
    </submittedName>
</protein>
<gene>
    <name evidence="4" type="ORF">NITFAB_1209</name>
</gene>
<feature type="region of interest" description="Disordered" evidence="1">
    <location>
        <begin position="320"/>
        <end position="345"/>
    </location>
</feature>
<evidence type="ECO:0000259" key="3">
    <source>
        <dbReference type="Pfam" id="PF18417"/>
    </source>
</evidence>
<feature type="domain" description="L-Lysine epsilon oxidase N-terminal" evidence="2">
    <location>
        <begin position="8"/>
        <end position="223"/>
    </location>
</feature>
<organism evidence="4">
    <name type="scientific">Candidatus Nitrotoga fabula</name>
    <dbReference type="NCBI Taxonomy" id="2182327"/>
    <lineage>
        <taxon>Bacteria</taxon>
        <taxon>Pseudomonadati</taxon>
        <taxon>Pseudomonadota</taxon>
        <taxon>Betaproteobacteria</taxon>
        <taxon>Nitrosomonadales</taxon>
        <taxon>Gallionellaceae</taxon>
        <taxon>Candidatus Nitrotoga</taxon>
    </lineage>
</organism>
<evidence type="ECO:0000313" key="4">
    <source>
        <dbReference type="EMBL" id="SPS05619.1"/>
    </source>
</evidence>
<dbReference type="Pfam" id="PF17990">
    <property type="entry name" value="LodA_N"/>
    <property type="match status" value="1"/>
</dbReference>
<dbReference type="AlphaFoldDB" id="A0A2X0QU22"/>
<dbReference type="InterPro" id="IPR041173">
    <property type="entry name" value="LodA_C"/>
</dbReference>
<reference evidence="4" key="1">
    <citation type="submission" date="2018-05" db="EMBL/GenBank/DDBJ databases">
        <authorList>
            <person name="Lanie J.A."/>
            <person name="Ng W.-L."/>
            <person name="Kazmierczak K.M."/>
            <person name="Andrzejewski T.M."/>
            <person name="Davidsen T.M."/>
            <person name="Wayne K.J."/>
            <person name="Tettelin H."/>
            <person name="Glass J.I."/>
            <person name="Rusch D."/>
            <person name="Podicherti R."/>
            <person name="Tsui H.-C.T."/>
            <person name="Winkler M.E."/>
        </authorList>
    </citation>
    <scope>NUCLEOTIDE SEQUENCE</scope>
    <source>
        <strain evidence="4">KNB</strain>
    </source>
</reference>
<dbReference type="Pfam" id="PF18417">
    <property type="entry name" value="LodA_C"/>
    <property type="match status" value="1"/>
</dbReference>
<keyword evidence="4" id="KW-0560">Oxidoreductase</keyword>
<dbReference type="GO" id="GO:0033736">
    <property type="term" value="F:L-lysine 6-oxidase activity"/>
    <property type="evidence" value="ECO:0007669"/>
    <property type="project" value="UniProtKB-EC"/>
</dbReference>
<dbReference type="EMBL" id="LS423452">
    <property type="protein sequence ID" value="SPS05619.1"/>
    <property type="molecule type" value="Genomic_DNA"/>
</dbReference>
<dbReference type="EC" id="1.4.3.20" evidence="4"/>
<name>A0A2X0QU22_9PROT</name>
<sequence>MAMVYKIFPAIGVARIGNSDAEYFLGPESPGIAPSGPYRDKTPEKKIKPQAVRFRVYQFERDEFGKETCIREVTLKKGTSIEWSIQLVNRKAAGGIFPPGGSTATPRNRDYDRSGLVIDTLPQSISGKLSCAKELSGEINFINNGNIEGNARVKLAKISTDSKGRLLVIGGPGESRSPLNSSLYGFANNDGWYDSVSDGPVTATIKMDGAEPVIAEGGAWVLVAPPSYAPEIDNVVTWYDQALNVVARDFTPQLMSRVPSFTADIFPILKRTYLLSWVLKGGQRYHGGAGNFLDPSRINAMADNSDASRPARERVFNRLVPPNTSAPRSEVLPDPPKNMPRLYSGVDPDDPSRYEYAALTALQYTMMKRWAEGNFVADWDGEPNFVEIKKLPLDMQPAALTRAALEACIGGPFYPGIEATYLIAQRETYIEPFRIDPRHPAGFLTERMALPWQADFEECGDFWWPAQRPVEVTAGDGNRVPFSRGVNGKSDMVKWWTELGFIVRKGTKYVESERQPIPPEPINGDS</sequence>
<feature type="domain" description="L-lysine epsilon oxidase C-terminal" evidence="3">
    <location>
        <begin position="353"/>
        <end position="470"/>
    </location>
</feature>
<dbReference type="InterPro" id="IPR041168">
    <property type="entry name" value="LodA_N"/>
</dbReference>